<organism evidence="1 2">
    <name type="scientific">Synchytrium endobioticum</name>
    <dbReference type="NCBI Taxonomy" id="286115"/>
    <lineage>
        <taxon>Eukaryota</taxon>
        <taxon>Fungi</taxon>
        <taxon>Fungi incertae sedis</taxon>
        <taxon>Chytridiomycota</taxon>
        <taxon>Chytridiomycota incertae sedis</taxon>
        <taxon>Chytridiomycetes</taxon>
        <taxon>Synchytriales</taxon>
        <taxon>Synchytriaceae</taxon>
        <taxon>Synchytrium</taxon>
    </lineage>
</organism>
<evidence type="ECO:0000313" key="1">
    <source>
        <dbReference type="EMBL" id="TPX45962.1"/>
    </source>
</evidence>
<comment type="caution">
    <text evidence="1">The sequence shown here is derived from an EMBL/GenBank/DDBJ whole genome shotgun (WGS) entry which is preliminary data.</text>
</comment>
<gene>
    <name evidence="1" type="ORF">SeLEV6574_g03528</name>
</gene>
<dbReference type="VEuPathDB" id="FungiDB:SeMB42_g03719"/>
<sequence length="81" mass="8999">MFSATTRSLERIADLYMTRLAAAIGRTIEDEIPDHDHLTMYTPDFLISAPSGNMVDENKPRLSEIVERVLAVLPPANSEAI</sequence>
<protein>
    <submittedName>
        <fullName evidence="1">Uncharacterized protein</fullName>
    </submittedName>
</protein>
<accession>A0A507D3C3</accession>
<dbReference type="AlphaFoldDB" id="A0A507D3C3"/>
<evidence type="ECO:0000313" key="2">
    <source>
        <dbReference type="Proteomes" id="UP000320475"/>
    </source>
</evidence>
<reference evidence="1 2" key="1">
    <citation type="journal article" date="2019" name="Sci. Rep.">
        <title>Comparative genomics of chytrid fungi reveal insights into the obligate biotrophic and pathogenic lifestyle of Synchytrium endobioticum.</title>
        <authorList>
            <person name="van de Vossenberg B.T.L.H."/>
            <person name="Warris S."/>
            <person name="Nguyen H.D.T."/>
            <person name="van Gent-Pelzer M.P.E."/>
            <person name="Joly D.L."/>
            <person name="van de Geest H.C."/>
            <person name="Bonants P.J.M."/>
            <person name="Smith D.S."/>
            <person name="Levesque C.A."/>
            <person name="van der Lee T.A.J."/>
        </authorList>
    </citation>
    <scope>NUCLEOTIDE SEQUENCE [LARGE SCALE GENOMIC DNA]</scope>
    <source>
        <strain evidence="1 2">LEV6574</strain>
    </source>
</reference>
<dbReference type="Proteomes" id="UP000320475">
    <property type="component" value="Unassembled WGS sequence"/>
</dbReference>
<dbReference type="EMBL" id="QEAM01000120">
    <property type="protein sequence ID" value="TPX45962.1"/>
    <property type="molecule type" value="Genomic_DNA"/>
</dbReference>
<name>A0A507D3C3_9FUNG</name>
<proteinExistence type="predicted"/>